<accession>A0A7Y3WVV3</accession>
<evidence type="ECO:0000313" key="1">
    <source>
        <dbReference type="EMBL" id="NNV19483.1"/>
    </source>
</evidence>
<dbReference type="Proteomes" id="UP000526233">
    <property type="component" value="Unassembled WGS sequence"/>
</dbReference>
<dbReference type="AlphaFoldDB" id="A0A7Y3WVV3"/>
<reference evidence="1 2" key="1">
    <citation type="submission" date="2018-11" db="EMBL/GenBank/DDBJ databases">
        <title>Genome sequencing and analysis.</title>
        <authorList>
            <person name="Huang Y.-T."/>
        </authorList>
    </citation>
    <scope>NUCLEOTIDE SEQUENCE [LARGE SCALE GENOMIC DNA]</scope>
    <source>
        <strain evidence="1 2">SHIN</strain>
    </source>
</reference>
<gene>
    <name evidence="1" type="ORF">EHE22_03440</name>
</gene>
<organism evidence="1 2">
    <name type="scientific">Brucella pseudogrignonensis</name>
    <dbReference type="NCBI Taxonomy" id="419475"/>
    <lineage>
        <taxon>Bacteria</taxon>
        <taxon>Pseudomonadati</taxon>
        <taxon>Pseudomonadota</taxon>
        <taxon>Alphaproteobacteria</taxon>
        <taxon>Hyphomicrobiales</taxon>
        <taxon>Brucellaceae</taxon>
        <taxon>Brucella/Ochrobactrum group</taxon>
        <taxon>Brucella</taxon>
    </lineage>
</organism>
<comment type="caution">
    <text evidence="1">The sequence shown here is derived from an EMBL/GenBank/DDBJ whole genome shotgun (WGS) entry which is preliminary data.</text>
</comment>
<evidence type="ECO:0000313" key="2">
    <source>
        <dbReference type="Proteomes" id="UP000526233"/>
    </source>
</evidence>
<protein>
    <submittedName>
        <fullName evidence="1">Uncharacterized protein</fullName>
    </submittedName>
</protein>
<dbReference type="EMBL" id="PKQI01000001">
    <property type="protein sequence ID" value="NNV19483.1"/>
    <property type="molecule type" value="Genomic_DNA"/>
</dbReference>
<name>A0A7Y3WVV3_9HYPH</name>
<proteinExistence type="predicted"/>
<sequence>MSGYKSESGVAGTSSKRFEHWCDADGCEAWGTYGYKTKFGQLWFCYEHKQRGEDALAGRK</sequence>